<feature type="region of interest" description="Disordered" evidence="1">
    <location>
        <begin position="1"/>
        <end position="114"/>
    </location>
</feature>
<dbReference type="AlphaFoldDB" id="A0A3R7MNH8"/>
<gene>
    <name evidence="2" type="ORF">C7M84_025077</name>
</gene>
<name>A0A3R7MNH8_PENVA</name>
<feature type="compositionally biased region" description="Basic and acidic residues" evidence="1">
    <location>
        <begin position="228"/>
        <end position="261"/>
    </location>
</feature>
<evidence type="ECO:0000313" key="2">
    <source>
        <dbReference type="EMBL" id="ROT81765.1"/>
    </source>
</evidence>
<feature type="compositionally biased region" description="Basic and acidic residues" evidence="1">
    <location>
        <begin position="368"/>
        <end position="380"/>
    </location>
</feature>
<evidence type="ECO:0000313" key="3">
    <source>
        <dbReference type="Proteomes" id="UP000283509"/>
    </source>
</evidence>
<dbReference type="EMBL" id="QCYY01000921">
    <property type="protein sequence ID" value="ROT81765.1"/>
    <property type="molecule type" value="Genomic_DNA"/>
</dbReference>
<feature type="compositionally biased region" description="Pro residues" evidence="1">
    <location>
        <begin position="55"/>
        <end position="68"/>
    </location>
</feature>
<feature type="compositionally biased region" description="Basic and acidic residues" evidence="1">
    <location>
        <begin position="189"/>
        <end position="206"/>
    </location>
</feature>
<feature type="compositionally biased region" description="Pro residues" evidence="1">
    <location>
        <begin position="151"/>
        <end position="161"/>
    </location>
</feature>
<comment type="caution">
    <text evidence="2">The sequence shown here is derived from an EMBL/GenBank/DDBJ whole genome shotgun (WGS) entry which is preliminary data.</text>
</comment>
<keyword evidence="3" id="KW-1185">Reference proteome</keyword>
<feature type="compositionally biased region" description="Basic and acidic residues" evidence="1">
    <location>
        <begin position="289"/>
        <end position="299"/>
    </location>
</feature>
<protein>
    <submittedName>
        <fullName evidence="2">Uncharacterized protein</fullName>
    </submittedName>
</protein>
<feature type="region of interest" description="Disordered" evidence="1">
    <location>
        <begin position="140"/>
        <end position="380"/>
    </location>
</feature>
<reference evidence="2 3" key="2">
    <citation type="submission" date="2019-01" db="EMBL/GenBank/DDBJ databases">
        <title>The decoding of complex shrimp genome reveals the adaptation for benthos swimmer, frequently molting mechanism and breeding impact on genome.</title>
        <authorList>
            <person name="Sun Y."/>
            <person name="Gao Y."/>
            <person name="Yu Y."/>
        </authorList>
    </citation>
    <scope>NUCLEOTIDE SEQUENCE [LARGE SCALE GENOMIC DNA]</scope>
    <source>
        <tissue evidence="2">Muscle</tissue>
    </source>
</reference>
<organism evidence="2 3">
    <name type="scientific">Penaeus vannamei</name>
    <name type="common">Whiteleg shrimp</name>
    <name type="synonym">Litopenaeus vannamei</name>
    <dbReference type="NCBI Taxonomy" id="6689"/>
    <lineage>
        <taxon>Eukaryota</taxon>
        <taxon>Metazoa</taxon>
        <taxon>Ecdysozoa</taxon>
        <taxon>Arthropoda</taxon>
        <taxon>Crustacea</taxon>
        <taxon>Multicrustacea</taxon>
        <taxon>Malacostraca</taxon>
        <taxon>Eumalacostraca</taxon>
        <taxon>Eucarida</taxon>
        <taxon>Decapoda</taxon>
        <taxon>Dendrobranchiata</taxon>
        <taxon>Penaeoidea</taxon>
        <taxon>Penaeidae</taxon>
        <taxon>Penaeus</taxon>
    </lineage>
</organism>
<dbReference type="Proteomes" id="UP000283509">
    <property type="component" value="Unassembled WGS sequence"/>
</dbReference>
<sequence>MDREKGDGGWKDVEKGETGKEEWLRGKKGEMDSRGYREGGGMWSSGEGRTTSSAPAPPPHSCLVPNPPKTTSSAPAPPPPFESRPLQDDLQCSPPPHSSLVPLTHPKTTSSAPAPVQALEHCPWLPSCFTPAGNVTHRHIQRLLSSSLGTGPPPKGPPGPRRIPKGPQKYQRKTPKKGPQKDPKKRPRRTLERPQKDPERPPRRTPEGPQKGPRRTQAQKTLKKGKTLKNDPPQREKTPKKDPQVLERPQKDPKRTPERPQEGPQRWTQKDPQKDHRNPQRTPPGPQKYPKDLQEDPSRTPKAPIPHSPREPGTRATCTVVARGRTVHRERAISSYYGNSERGCKQSEGVLAGGRLLSGREGPCPLGDRGEGEGRRRREN</sequence>
<feature type="compositionally biased region" description="Basic and acidic residues" evidence="1">
    <location>
        <begin position="1"/>
        <end position="37"/>
    </location>
</feature>
<feature type="compositionally biased region" description="Basic residues" evidence="1">
    <location>
        <begin position="170"/>
        <end position="188"/>
    </location>
</feature>
<accession>A0A3R7MNH8</accession>
<evidence type="ECO:0000256" key="1">
    <source>
        <dbReference type="SAM" id="MobiDB-lite"/>
    </source>
</evidence>
<reference evidence="2 3" key="1">
    <citation type="submission" date="2018-04" db="EMBL/GenBank/DDBJ databases">
        <authorList>
            <person name="Zhang X."/>
            <person name="Yuan J."/>
            <person name="Li F."/>
            <person name="Xiang J."/>
        </authorList>
    </citation>
    <scope>NUCLEOTIDE SEQUENCE [LARGE SCALE GENOMIC DNA]</scope>
    <source>
        <tissue evidence="2">Muscle</tissue>
    </source>
</reference>
<feature type="compositionally biased region" description="Basic and acidic residues" evidence="1">
    <location>
        <begin position="268"/>
        <end position="278"/>
    </location>
</feature>
<proteinExistence type="predicted"/>